<dbReference type="EMBL" id="JBJXBP010000001">
    <property type="protein sequence ID" value="KAL3851330.1"/>
    <property type="molecule type" value="Genomic_DNA"/>
</dbReference>
<dbReference type="Proteomes" id="UP001634393">
    <property type="component" value="Unassembled WGS sequence"/>
</dbReference>
<reference evidence="4 5" key="1">
    <citation type="submission" date="2024-12" db="EMBL/GenBank/DDBJ databases">
        <title>The unique morphological basis and parallel evolutionary history of personate flowers in Penstemon.</title>
        <authorList>
            <person name="Depatie T.H."/>
            <person name="Wessinger C.A."/>
        </authorList>
    </citation>
    <scope>NUCLEOTIDE SEQUENCE [LARGE SCALE GENOMIC DNA]</scope>
    <source>
        <strain evidence="4">WTNN_2</strain>
        <tissue evidence="4">Leaf</tissue>
    </source>
</reference>
<comment type="caution">
    <text evidence="4">The sequence shown here is derived from an EMBL/GenBank/DDBJ whole genome shotgun (WGS) entry which is preliminary data.</text>
</comment>
<dbReference type="PANTHER" id="PTHR33470:SF22">
    <property type="entry name" value="POLLEN OLE E 1 ALLERGEN AND EXTENSIN FAMILY PROTEIN"/>
    <property type="match status" value="1"/>
</dbReference>
<dbReference type="PRINTS" id="PR01217">
    <property type="entry name" value="PRICHEXTENSN"/>
</dbReference>
<organism evidence="4 5">
    <name type="scientific">Penstemon smallii</name>
    <dbReference type="NCBI Taxonomy" id="265156"/>
    <lineage>
        <taxon>Eukaryota</taxon>
        <taxon>Viridiplantae</taxon>
        <taxon>Streptophyta</taxon>
        <taxon>Embryophyta</taxon>
        <taxon>Tracheophyta</taxon>
        <taxon>Spermatophyta</taxon>
        <taxon>Magnoliopsida</taxon>
        <taxon>eudicotyledons</taxon>
        <taxon>Gunneridae</taxon>
        <taxon>Pentapetalae</taxon>
        <taxon>asterids</taxon>
        <taxon>lamiids</taxon>
        <taxon>Lamiales</taxon>
        <taxon>Plantaginaceae</taxon>
        <taxon>Cheloneae</taxon>
        <taxon>Penstemon</taxon>
    </lineage>
</organism>
<feature type="compositionally biased region" description="Pro residues" evidence="2">
    <location>
        <begin position="47"/>
        <end position="96"/>
    </location>
</feature>
<gene>
    <name evidence="4" type="ORF">ACJIZ3_013212</name>
</gene>
<feature type="compositionally biased region" description="Basic residues" evidence="2">
    <location>
        <begin position="36"/>
        <end position="45"/>
    </location>
</feature>
<proteinExistence type="predicted"/>
<sequence>MAFVHSTNALFLSLLLLCASITVYADKASSPAYPPKGHHHHHHHAPAPAPSHPPIKPPSHPPVKPPAHPPVKPPAKPPTSSPPVKPPTPSVKPPTYPPVRKLVAIRGMVFCKSCKYRGVETLTNAVPLAGAVLKLQCNNTKIPLVEQTKADAKGFFFFLPQKLTTAAWHKCKVFLVSSPLARCSVPTNLHAGAAGAALIPTPLPPPANQTSASKFMLFTVGPFAFEPHKRLPCHY</sequence>
<keyword evidence="5" id="KW-1185">Reference proteome</keyword>
<feature type="signal peptide" evidence="3">
    <location>
        <begin position="1"/>
        <end position="25"/>
    </location>
</feature>
<evidence type="ECO:0000256" key="3">
    <source>
        <dbReference type="SAM" id="SignalP"/>
    </source>
</evidence>
<dbReference type="AlphaFoldDB" id="A0ABD3UPL2"/>
<evidence type="ECO:0000256" key="1">
    <source>
        <dbReference type="ARBA" id="ARBA00022729"/>
    </source>
</evidence>
<dbReference type="Pfam" id="PF01190">
    <property type="entry name" value="Pollen_Ole_e_1"/>
    <property type="match status" value="1"/>
</dbReference>
<feature type="region of interest" description="Disordered" evidence="2">
    <location>
        <begin position="31"/>
        <end position="96"/>
    </location>
</feature>
<accession>A0ABD3UPL2</accession>
<keyword evidence="1 3" id="KW-0732">Signal</keyword>
<feature type="chain" id="PRO_5044792827" evidence="3">
    <location>
        <begin position="26"/>
        <end position="235"/>
    </location>
</feature>
<name>A0ABD3UPL2_9LAMI</name>
<evidence type="ECO:0000313" key="5">
    <source>
        <dbReference type="Proteomes" id="UP001634393"/>
    </source>
</evidence>
<dbReference type="PANTHER" id="PTHR33470">
    <property type="entry name" value="OS01G0164075 PROTEIN"/>
    <property type="match status" value="1"/>
</dbReference>
<evidence type="ECO:0000256" key="2">
    <source>
        <dbReference type="SAM" id="MobiDB-lite"/>
    </source>
</evidence>
<evidence type="ECO:0000313" key="4">
    <source>
        <dbReference type="EMBL" id="KAL3851330.1"/>
    </source>
</evidence>
<protein>
    <submittedName>
        <fullName evidence="4">Uncharacterized protein</fullName>
    </submittedName>
</protein>